<feature type="transmembrane region" description="Helical" evidence="7">
    <location>
        <begin position="350"/>
        <end position="368"/>
    </location>
</feature>
<keyword evidence="10" id="KW-1185">Reference proteome</keyword>
<evidence type="ECO:0000256" key="3">
    <source>
        <dbReference type="ARBA" id="ARBA00022723"/>
    </source>
</evidence>
<dbReference type="InterPro" id="IPR013783">
    <property type="entry name" value="Ig-like_fold"/>
</dbReference>
<evidence type="ECO:0000256" key="7">
    <source>
        <dbReference type="SAM" id="Phobius"/>
    </source>
</evidence>
<accession>A0A4R3M1S6</accession>
<dbReference type="InterPro" id="IPR017896">
    <property type="entry name" value="4Fe4S_Fe-S-bd"/>
</dbReference>
<keyword evidence="7" id="KW-1133">Transmembrane helix</keyword>
<protein>
    <submittedName>
        <fullName evidence="9">Cytochrome c oxidase accessory protein FixG</fullName>
    </submittedName>
</protein>
<dbReference type="NCBIfam" id="TIGR02745">
    <property type="entry name" value="ccoG_rdxA_fixG"/>
    <property type="match status" value="1"/>
</dbReference>
<dbReference type="InterPro" id="IPR051684">
    <property type="entry name" value="Electron_Trans/Redox"/>
</dbReference>
<evidence type="ECO:0000313" key="9">
    <source>
        <dbReference type="EMBL" id="TCT06139.1"/>
    </source>
</evidence>
<feature type="transmembrane region" description="Helical" evidence="7">
    <location>
        <begin position="92"/>
        <end position="113"/>
    </location>
</feature>
<dbReference type="Pfam" id="PF12801">
    <property type="entry name" value="Fer4_5"/>
    <property type="match status" value="1"/>
</dbReference>
<evidence type="ECO:0000313" key="10">
    <source>
        <dbReference type="Proteomes" id="UP000294664"/>
    </source>
</evidence>
<keyword evidence="5" id="KW-0408">Iron</keyword>
<dbReference type="Pfam" id="PF13746">
    <property type="entry name" value="Fer4_18"/>
    <property type="match status" value="1"/>
</dbReference>
<gene>
    <name evidence="9" type="ORF">EDC64_103243</name>
</gene>
<evidence type="ECO:0000259" key="8">
    <source>
        <dbReference type="PROSITE" id="PS51379"/>
    </source>
</evidence>
<feature type="transmembrane region" description="Helical" evidence="7">
    <location>
        <begin position="167"/>
        <end position="184"/>
    </location>
</feature>
<dbReference type="InterPro" id="IPR032879">
    <property type="entry name" value="FixG_C"/>
</dbReference>
<dbReference type="OrthoDB" id="9811700at2"/>
<dbReference type="GO" id="GO:0051539">
    <property type="term" value="F:4 iron, 4 sulfur cluster binding"/>
    <property type="evidence" value="ECO:0007669"/>
    <property type="project" value="UniProtKB-KW"/>
</dbReference>
<dbReference type="PANTHER" id="PTHR30176">
    <property type="entry name" value="FERREDOXIN-TYPE PROTEIN NAPH"/>
    <property type="match status" value="1"/>
</dbReference>
<evidence type="ECO:0000256" key="5">
    <source>
        <dbReference type="ARBA" id="ARBA00023004"/>
    </source>
</evidence>
<keyword evidence="6" id="KW-0411">Iron-sulfur</keyword>
<dbReference type="RefSeq" id="WP_132030654.1">
    <property type="nucleotide sequence ID" value="NZ_SMAI01000003.1"/>
</dbReference>
<comment type="caution">
    <text evidence="9">The sequence shown here is derived from an EMBL/GenBank/DDBJ whole genome shotgun (WGS) entry which is preliminary data.</text>
</comment>
<organism evidence="9 10">
    <name type="scientific">Aquabacter spiritensis</name>
    <dbReference type="NCBI Taxonomy" id="933073"/>
    <lineage>
        <taxon>Bacteria</taxon>
        <taxon>Pseudomonadati</taxon>
        <taxon>Pseudomonadota</taxon>
        <taxon>Alphaproteobacteria</taxon>
        <taxon>Hyphomicrobiales</taxon>
        <taxon>Xanthobacteraceae</taxon>
        <taxon>Aquabacter</taxon>
    </lineage>
</organism>
<keyword evidence="2" id="KW-0004">4Fe-4S</keyword>
<keyword evidence="4" id="KW-0249">Electron transport</keyword>
<name>A0A4R3M1S6_9HYPH</name>
<keyword evidence="1" id="KW-0813">Transport</keyword>
<keyword evidence="7" id="KW-0472">Membrane</keyword>
<sequence>MTAHATGTEPAAHDEADDEPLYEARRQIYPQRVHGRFRRIKWAVLAVTLAIYYLLPFVRWDRGPDAPDQAVLIDFPSRRFYFFFLEIWPQEFYYVAGLLILAALILFLMNAVAGRVWCGYLCPQTVWTDLFLAVERVIEGDRRARMRADAGPWTLEKVTHKTLKHSLWLIIAWWTGGAWVLYFADAPTLVVELATFQAPAIAYASIGVLTFTTYVLAGHMREQVCTYMCPWPRIQAALTDEYALNVSYRADRGEPRHSIKKAAALRQAHLPAGDCIDCSQCVVVCPTGVDIRNGSQLACIQCGLCIDACDTVMDKIERPRGLIAYDSEANLEARRAGRPLVRHIVRARTILYAVLILAVAGLMLTALARRELEGVAAIHDRNPLFVRLSDGAIRNAYTLRLANKKLTERSFRLSVDGVPGAWLDIVGAAGDLSVTVGPDQTREIRVLVTTHAPLPPAASLPVTFTIRDAATGIAAHVTDHFIGPPESAP</sequence>
<evidence type="ECO:0000256" key="6">
    <source>
        <dbReference type="ARBA" id="ARBA00023014"/>
    </source>
</evidence>
<dbReference type="InterPro" id="IPR017900">
    <property type="entry name" value="4Fe4S_Fe_S_CS"/>
</dbReference>
<dbReference type="EMBL" id="SMAI01000003">
    <property type="protein sequence ID" value="TCT06139.1"/>
    <property type="molecule type" value="Genomic_DNA"/>
</dbReference>
<evidence type="ECO:0000256" key="1">
    <source>
        <dbReference type="ARBA" id="ARBA00022448"/>
    </source>
</evidence>
<dbReference type="AlphaFoldDB" id="A0A4R3M1S6"/>
<dbReference type="PROSITE" id="PS00198">
    <property type="entry name" value="4FE4S_FER_1"/>
    <property type="match status" value="1"/>
</dbReference>
<dbReference type="PROSITE" id="PS51379">
    <property type="entry name" value="4FE4S_FER_2"/>
    <property type="match status" value="1"/>
</dbReference>
<dbReference type="Pfam" id="PF11614">
    <property type="entry name" value="FixG_C"/>
    <property type="match status" value="1"/>
</dbReference>
<feature type="transmembrane region" description="Helical" evidence="7">
    <location>
        <begin position="40"/>
        <end position="58"/>
    </location>
</feature>
<keyword evidence="7" id="KW-0812">Transmembrane</keyword>
<reference evidence="9 10" key="1">
    <citation type="submission" date="2019-03" db="EMBL/GenBank/DDBJ databases">
        <title>Genomic Encyclopedia of Type Strains, Phase IV (KMG-IV): sequencing the most valuable type-strain genomes for metagenomic binning, comparative biology and taxonomic classification.</title>
        <authorList>
            <person name="Goeker M."/>
        </authorList>
    </citation>
    <scope>NUCLEOTIDE SEQUENCE [LARGE SCALE GENOMIC DNA]</scope>
    <source>
        <strain evidence="9 10">DSM 9035</strain>
    </source>
</reference>
<feature type="transmembrane region" description="Helical" evidence="7">
    <location>
        <begin position="196"/>
        <end position="217"/>
    </location>
</feature>
<dbReference type="GO" id="GO:0005886">
    <property type="term" value="C:plasma membrane"/>
    <property type="evidence" value="ECO:0007669"/>
    <property type="project" value="TreeGrafter"/>
</dbReference>
<dbReference type="InterPro" id="IPR014116">
    <property type="entry name" value="Cyt_c_oxidase_cbb3_FixG"/>
</dbReference>
<dbReference type="PANTHER" id="PTHR30176:SF3">
    <property type="entry name" value="FERREDOXIN-TYPE PROTEIN NAPH"/>
    <property type="match status" value="1"/>
</dbReference>
<dbReference type="GO" id="GO:0046872">
    <property type="term" value="F:metal ion binding"/>
    <property type="evidence" value="ECO:0007669"/>
    <property type="project" value="UniProtKB-KW"/>
</dbReference>
<evidence type="ECO:0000256" key="4">
    <source>
        <dbReference type="ARBA" id="ARBA00022982"/>
    </source>
</evidence>
<evidence type="ECO:0000256" key="2">
    <source>
        <dbReference type="ARBA" id="ARBA00022485"/>
    </source>
</evidence>
<keyword evidence="3" id="KW-0479">Metal-binding</keyword>
<dbReference type="Proteomes" id="UP000294664">
    <property type="component" value="Unassembled WGS sequence"/>
</dbReference>
<proteinExistence type="predicted"/>
<feature type="domain" description="4Fe-4S ferredoxin-type" evidence="8">
    <location>
        <begin position="266"/>
        <end position="295"/>
    </location>
</feature>
<dbReference type="SUPFAM" id="SSF54862">
    <property type="entry name" value="4Fe-4S ferredoxins"/>
    <property type="match status" value="1"/>
</dbReference>
<dbReference type="Gene3D" id="2.60.40.10">
    <property type="entry name" value="Immunoglobulins"/>
    <property type="match status" value="1"/>
</dbReference>